<evidence type="ECO:0000256" key="12">
    <source>
        <dbReference type="ARBA" id="ARBA00038905"/>
    </source>
</evidence>
<dbReference type="FunFam" id="3.90.79.10:FF:000014">
    <property type="entry name" value="8-oxo-dGTP diphosphatase MutT"/>
    <property type="match status" value="1"/>
</dbReference>
<dbReference type="GO" id="GO:0044715">
    <property type="term" value="F:8-oxo-dGDP phosphatase activity"/>
    <property type="evidence" value="ECO:0007669"/>
    <property type="project" value="TreeGrafter"/>
</dbReference>
<keyword evidence="5" id="KW-0479">Metal-binding</keyword>
<dbReference type="PANTHER" id="PTHR47707:SF1">
    <property type="entry name" value="NUDIX HYDROLASE FAMILY PROTEIN"/>
    <property type="match status" value="1"/>
</dbReference>
<dbReference type="GO" id="GO:0044716">
    <property type="term" value="F:8-oxo-GDP phosphatase activity"/>
    <property type="evidence" value="ECO:0007669"/>
    <property type="project" value="TreeGrafter"/>
</dbReference>
<dbReference type="GO" id="GO:0046872">
    <property type="term" value="F:metal ion binding"/>
    <property type="evidence" value="ECO:0007669"/>
    <property type="project" value="UniProtKB-KW"/>
</dbReference>
<dbReference type="GO" id="GO:0006281">
    <property type="term" value="P:DNA repair"/>
    <property type="evidence" value="ECO:0007669"/>
    <property type="project" value="UniProtKB-KW"/>
</dbReference>
<evidence type="ECO:0000256" key="2">
    <source>
        <dbReference type="ARBA" id="ARBA00005582"/>
    </source>
</evidence>
<dbReference type="InterPro" id="IPR020476">
    <property type="entry name" value="Nudix_hydrolase"/>
</dbReference>
<name>A0A1I4A2S6_9HYPH</name>
<evidence type="ECO:0000256" key="14">
    <source>
        <dbReference type="ARBA" id="ARBA00041592"/>
    </source>
</evidence>
<dbReference type="Gene3D" id="3.90.79.10">
    <property type="entry name" value="Nucleoside Triphosphate Pyrophosphohydrolase"/>
    <property type="match status" value="1"/>
</dbReference>
<dbReference type="InterPro" id="IPR015797">
    <property type="entry name" value="NUDIX_hydrolase-like_dom_sf"/>
</dbReference>
<evidence type="ECO:0000256" key="11">
    <source>
        <dbReference type="ARBA" id="ARBA00036904"/>
    </source>
</evidence>
<dbReference type="CDD" id="cd03425">
    <property type="entry name" value="NUDIX_MutT_NudA_like"/>
    <property type="match status" value="1"/>
</dbReference>
<evidence type="ECO:0000259" key="17">
    <source>
        <dbReference type="PROSITE" id="PS51462"/>
    </source>
</evidence>
<accession>A0A1I4A2S6</accession>
<organism evidence="18 19">
    <name type="scientific">Methylocapsa palsarum</name>
    <dbReference type="NCBI Taxonomy" id="1612308"/>
    <lineage>
        <taxon>Bacteria</taxon>
        <taxon>Pseudomonadati</taxon>
        <taxon>Pseudomonadota</taxon>
        <taxon>Alphaproteobacteria</taxon>
        <taxon>Hyphomicrobiales</taxon>
        <taxon>Beijerinckiaceae</taxon>
        <taxon>Methylocapsa</taxon>
    </lineage>
</organism>
<dbReference type="GO" id="GO:0035539">
    <property type="term" value="F:8-oxo-7,8-dihydrodeoxyguanosine triphosphate pyrophosphatase activity"/>
    <property type="evidence" value="ECO:0007669"/>
    <property type="project" value="UniProtKB-EC"/>
</dbReference>
<evidence type="ECO:0000313" key="19">
    <source>
        <dbReference type="Proteomes" id="UP000198755"/>
    </source>
</evidence>
<dbReference type="InterPro" id="IPR020084">
    <property type="entry name" value="NUDIX_hydrolase_CS"/>
</dbReference>
<feature type="domain" description="Nudix hydrolase" evidence="17">
    <location>
        <begin position="2"/>
        <end position="130"/>
    </location>
</feature>
<dbReference type="STRING" id="1612308.SAMN05444581_10930"/>
<dbReference type="EC" id="3.6.1.55" evidence="12"/>
<keyword evidence="9" id="KW-0234">DNA repair</keyword>
<dbReference type="Pfam" id="PF14815">
    <property type="entry name" value="NUDIX_4"/>
    <property type="match status" value="1"/>
</dbReference>
<evidence type="ECO:0000256" key="10">
    <source>
        <dbReference type="ARBA" id="ARBA00035861"/>
    </source>
</evidence>
<evidence type="ECO:0000256" key="8">
    <source>
        <dbReference type="ARBA" id="ARBA00022842"/>
    </source>
</evidence>
<dbReference type="PROSITE" id="PS51462">
    <property type="entry name" value="NUDIX"/>
    <property type="match status" value="1"/>
</dbReference>
<dbReference type="PRINTS" id="PR00502">
    <property type="entry name" value="NUDIXFAMILY"/>
</dbReference>
<evidence type="ECO:0000256" key="15">
    <source>
        <dbReference type="ARBA" id="ARBA00041979"/>
    </source>
</evidence>
<gene>
    <name evidence="18" type="ORF">SAMN05444581_10930</name>
</gene>
<dbReference type="SUPFAM" id="SSF55811">
    <property type="entry name" value="Nudix"/>
    <property type="match status" value="1"/>
</dbReference>
<keyword evidence="19" id="KW-1185">Reference proteome</keyword>
<dbReference type="PROSITE" id="PS00893">
    <property type="entry name" value="NUDIX_BOX"/>
    <property type="match status" value="1"/>
</dbReference>
<keyword evidence="8" id="KW-0460">Magnesium</keyword>
<dbReference type="EMBL" id="FOSN01000009">
    <property type="protein sequence ID" value="SFK50166.1"/>
    <property type="molecule type" value="Genomic_DNA"/>
</dbReference>
<evidence type="ECO:0000256" key="9">
    <source>
        <dbReference type="ARBA" id="ARBA00023204"/>
    </source>
</evidence>
<evidence type="ECO:0000256" key="1">
    <source>
        <dbReference type="ARBA" id="ARBA00001946"/>
    </source>
</evidence>
<dbReference type="InterPro" id="IPR029119">
    <property type="entry name" value="MutY_C"/>
</dbReference>
<comment type="catalytic activity">
    <reaction evidence="11">
        <text>8-oxo-GTP + H2O = 8-oxo-GMP + diphosphate + H(+)</text>
        <dbReference type="Rhea" id="RHEA:67616"/>
        <dbReference type="ChEBI" id="CHEBI:15377"/>
        <dbReference type="ChEBI" id="CHEBI:15378"/>
        <dbReference type="ChEBI" id="CHEBI:33019"/>
        <dbReference type="ChEBI" id="CHEBI:143553"/>
        <dbReference type="ChEBI" id="CHEBI:145694"/>
    </reaction>
</comment>
<evidence type="ECO:0000256" key="6">
    <source>
        <dbReference type="ARBA" id="ARBA00022763"/>
    </source>
</evidence>
<evidence type="ECO:0000256" key="16">
    <source>
        <dbReference type="ARBA" id="ARBA00042798"/>
    </source>
</evidence>
<dbReference type="InterPro" id="IPR000086">
    <property type="entry name" value="NUDIX_hydrolase_dom"/>
</dbReference>
<dbReference type="RefSeq" id="WP_175492577.1">
    <property type="nucleotide sequence ID" value="NZ_FOSN01000009.1"/>
</dbReference>
<dbReference type="AlphaFoldDB" id="A0A1I4A2S6"/>
<proteinExistence type="inferred from homology"/>
<evidence type="ECO:0000256" key="7">
    <source>
        <dbReference type="ARBA" id="ARBA00022801"/>
    </source>
</evidence>
<keyword evidence="4" id="KW-0235">DNA replication</keyword>
<dbReference type="GO" id="GO:0006260">
    <property type="term" value="P:DNA replication"/>
    <property type="evidence" value="ECO:0007669"/>
    <property type="project" value="UniProtKB-KW"/>
</dbReference>
<keyword evidence="7" id="KW-0378">Hydrolase</keyword>
<keyword evidence="6" id="KW-0227">DNA damage</keyword>
<keyword evidence="3" id="KW-0515">Mutator protein</keyword>
<comment type="similarity">
    <text evidence="2">Belongs to the Nudix hydrolase family.</text>
</comment>
<dbReference type="GO" id="GO:0008413">
    <property type="term" value="F:8-oxo-7,8-dihydroguanosine triphosphate pyrophosphatase activity"/>
    <property type="evidence" value="ECO:0007669"/>
    <property type="project" value="TreeGrafter"/>
</dbReference>
<protein>
    <recommendedName>
        <fullName evidence="13">8-oxo-dGTP diphosphatase</fullName>
        <ecNumber evidence="12">3.6.1.55</ecNumber>
    </recommendedName>
    <alternativeName>
        <fullName evidence="16">7,8-dihydro-8-oxoguanine-triphosphatase</fullName>
    </alternativeName>
    <alternativeName>
        <fullName evidence="15">Mutator protein MutT</fullName>
    </alternativeName>
    <alternativeName>
        <fullName evidence="14">dGTP pyrophosphohydrolase</fullName>
    </alternativeName>
</protein>
<reference evidence="18 19" key="1">
    <citation type="submission" date="2016-10" db="EMBL/GenBank/DDBJ databases">
        <authorList>
            <person name="de Groot N.N."/>
        </authorList>
    </citation>
    <scope>NUCLEOTIDE SEQUENCE [LARGE SCALE GENOMIC DNA]</scope>
    <source>
        <strain evidence="18 19">NE2</strain>
    </source>
</reference>
<dbReference type="PANTHER" id="PTHR47707">
    <property type="entry name" value="8-OXO-DGTP DIPHOSPHATASE"/>
    <property type="match status" value="1"/>
</dbReference>
<evidence type="ECO:0000256" key="13">
    <source>
        <dbReference type="ARBA" id="ARBA00040794"/>
    </source>
</evidence>
<evidence type="ECO:0000256" key="3">
    <source>
        <dbReference type="ARBA" id="ARBA00022457"/>
    </source>
</evidence>
<comment type="cofactor">
    <cofactor evidence="1">
        <name>Mg(2+)</name>
        <dbReference type="ChEBI" id="CHEBI:18420"/>
    </cofactor>
</comment>
<evidence type="ECO:0000313" key="18">
    <source>
        <dbReference type="EMBL" id="SFK50166.1"/>
    </source>
</evidence>
<sequence>MNLLLVVAAALIDADGRVLIARRPEGKQLAGLWEFPGGKVAPGERPEAALIRELSEELGIEVEEPCLAPLTFASYAYPDFHLLMPLYICRRWKGFVTAREHQALKWVFARDMRAYPMPPADAPLIPALIDLLG</sequence>
<comment type="catalytic activity">
    <reaction evidence="10">
        <text>8-oxo-dGTP + H2O = 8-oxo-dGMP + diphosphate + H(+)</text>
        <dbReference type="Rhea" id="RHEA:31575"/>
        <dbReference type="ChEBI" id="CHEBI:15377"/>
        <dbReference type="ChEBI" id="CHEBI:15378"/>
        <dbReference type="ChEBI" id="CHEBI:33019"/>
        <dbReference type="ChEBI" id="CHEBI:63224"/>
        <dbReference type="ChEBI" id="CHEBI:77896"/>
        <dbReference type="EC" id="3.6.1.55"/>
    </reaction>
</comment>
<evidence type="ECO:0000256" key="4">
    <source>
        <dbReference type="ARBA" id="ARBA00022705"/>
    </source>
</evidence>
<dbReference type="Proteomes" id="UP000198755">
    <property type="component" value="Unassembled WGS sequence"/>
</dbReference>
<dbReference type="InterPro" id="IPR047127">
    <property type="entry name" value="MutT-like"/>
</dbReference>
<evidence type="ECO:0000256" key="5">
    <source>
        <dbReference type="ARBA" id="ARBA00022723"/>
    </source>
</evidence>